<evidence type="ECO:0008006" key="3">
    <source>
        <dbReference type="Google" id="ProtNLM"/>
    </source>
</evidence>
<evidence type="ECO:0000313" key="1">
    <source>
        <dbReference type="EMBL" id="MBT0960246.1"/>
    </source>
</evidence>
<organism evidence="1 2">
    <name type="scientific">Denitromonas iodatirespirans</name>
    <dbReference type="NCBI Taxonomy" id="2795389"/>
    <lineage>
        <taxon>Bacteria</taxon>
        <taxon>Pseudomonadati</taxon>
        <taxon>Pseudomonadota</taxon>
        <taxon>Betaproteobacteria</taxon>
        <taxon>Rhodocyclales</taxon>
        <taxon>Zoogloeaceae</taxon>
        <taxon>Denitromonas</taxon>
    </lineage>
</organism>
<dbReference type="Proteomes" id="UP000694660">
    <property type="component" value="Unassembled WGS sequence"/>
</dbReference>
<gene>
    <name evidence="1" type="ORF">I8J34_03575</name>
</gene>
<keyword evidence="2" id="KW-1185">Reference proteome</keyword>
<proteinExistence type="predicted"/>
<sequence length="84" mass="9354">MTSGVDALLGRHPLLIERCLSRHRVGDWGDVPAGDWQANDHAVKTADRLVSSYPVDPDAPDAEKVWVITEWDRSVTTVLLPSEY</sequence>
<evidence type="ECO:0000313" key="2">
    <source>
        <dbReference type="Proteomes" id="UP000694660"/>
    </source>
</evidence>
<dbReference type="EMBL" id="JAEKFT010000003">
    <property type="protein sequence ID" value="MBT0960246.1"/>
    <property type="molecule type" value="Genomic_DNA"/>
</dbReference>
<name>A0A944D8E5_DENI1</name>
<comment type="caution">
    <text evidence="1">The sequence shown here is derived from an EMBL/GenBank/DDBJ whole genome shotgun (WGS) entry which is preliminary data.</text>
</comment>
<dbReference type="AlphaFoldDB" id="A0A944D8E5"/>
<reference evidence="2" key="1">
    <citation type="journal article" date="2022" name="ISME J.">
        <title>Genetic and phylogenetic analysis of dissimilatory iodate-reducing bacteria identifies potential niches across the world's oceans.</title>
        <authorList>
            <person name="Reyes-Umana V."/>
            <person name="Henning Z."/>
            <person name="Lee K."/>
            <person name="Barnum T.P."/>
            <person name="Coates J.D."/>
        </authorList>
    </citation>
    <scope>NUCLEOTIDE SEQUENCE [LARGE SCALE GENOMIC DNA]</scope>
    <source>
        <strain evidence="2">IR12</strain>
    </source>
</reference>
<accession>A0A944D8E5</accession>
<protein>
    <recommendedName>
        <fullName evidence="3">Type I restriction endonuclease subunit M</fullName>
    </recommendedName>
</protein>